<evidence type="ECO:0000313" key="2">
    <source>
        <dbReference type="Proteomes" id="UP000239209"/>
    </source>
</evidence>
<evidence type="ECO:0000313" key="1">
    <source>
        <dbReference type="EMBL" id="PRY19473.1"/>
    </source>
</evidence>
<dbReference type="Proteomes" id="UP000239209">
    <property type="component" value="Unassembled WGS sequence"/>
</dbReference>
<sequence length="215" mass="23096">MSDEKLKLVDTCALLVLLGEAQEIANADLKNLRGFELKTEDRNRLEKAGLVDVRREGRRVFLGVSDHGWRHALDLIGTEPPKGSGYKGAAIYAQVAALRNYLGTAGLALSDYFVPRPEARPAGPAPEPAGGDVTALIRAAYARVARQPGDAVGLAEIRTALPGIDRDEVDEALRALNREPGVRVFGEDNQKTLTAADRAAAVSIGNQDKHLLVIK</sequence>
<organism evidence="1 2">
    <name type="scientific">Pseudosporangium ferrugineum</name>
    <dbReference type="NCBI Taxonomy" id="439699"/>
    <lineage>
        <taxon>Bacteria</taxon>
        <taxon>Bacillati</taxon>
        <taxon>Actinomycetota</taxon>
        <taxon>Actinomycetes</taxon>
        <taxon>Micromonosporales</taxon>
        <taxon>Micromonosporaceae</taxon>
        <taxon>Pseudosporangium</taxon>
    </lineage>
</organism>
<proteinExistence type="predicted"/>
<dbReference type="EMBL" id="PVZG01000032">
    <property type="protein sequence ID" value="PRY19473.1"/>
    <property type="molecule type" value="Genomic_DNA"/>
</dbReference>
<keyword evidence="2" id="KW-1185">Reference proteome</keyword>
<protein>
    <submittedName>
        <fullName evidence="1">Uncharacterized protein</fullName>
    </submittedName>
</protein>
<dbReference type="RefSeq" id="WP_106131036.1">
    <property type="nucleotide sequence ID" value="NZ_PVZG01000032.1"/>
</dbReference>
<dbReference type="OrthoDB" id="3822696at2"/>
<comment type="caution">
    <text evidence="1">The sequence shown here is derived from an EMBL/GenBank/DDBJ whole genome shotgun (WGS) entry which is preliminary data.</text>
</comment>
<reference evidence="1 2" key="1">
    <citation type="submission" date="2018-03" db="EMBL/GenBank/DDBJ databases">
        <title>Genomic Encyclopedia of Archaeal and Bacterial Type Strains, Phase II (KMG-II): from individual species to whole genera.</title>
        <authorList>
            <person name="Goeker M."/>
        </authorList>
    </citation>
    <scope>NUCLEOTIDE SEQUENCE [LARGE SCALE GENOMIC DNA]</scope>
    <source>
        <strain evidence="1 2">DSM 45348</strain>
    </source>
</reference>
<gene>
    <name evidence="1" type="ORF">CLV70_1322</name>
</gene>
<name>A0A2T0RE88_9ACTN</name>
<accession>A0A2T0RE88</accession>
<dbReference type="AlphaFoldDB" id="A0A2T0RE88"/>